<reference evidence="2 3" key="1">
    <citation type="journal article" date="2024" name="Front Chem Biol">
        <title>Unveiling the potential of Daldinia eschscholtzii MFLUCC 19-0629 through bioactivity and bioinformatics studies for enhanced sustainable agriculture production.</title>
        <authorList>
            <person name="Brooks S."/>
            <person name="Weaver J.A."/>
            <person name="Klomchit A."/>
            <person name="Alharthi S.A."/>
            <person name="Onlamun T."/>
            <person name="Nurani R."/>
            <person name="Vong T.K."/>
            <person name="Alberti F."/>
            <person name="Greco C."/>
        </authorList>
    </citation>
    <scope>NUCLEOTIDE SEQUENCE [LARGE SCALE GENOMIC DNA]</scope>
    <source>
        <strain evidence="2">MFLUCC 19-0629</strain>
    </source>
</reference>
<organism evidence="2 3">
    <name type="scientific">Daldinia eschscholtzii</name>
    <dbReference type="NCBI Taxonomy" id="292717"/>
    <lineage>
        <taxon>Eukaryota</taxon>
        <taxon>Fungi</taxon>
        <taxon>Dikarya</taxon>
        <taxon>Ascomycota</taxon>
        <taxon>Pezizomycotina</taxon>
        <taxon>Sordariomycetes</taxon>
        <taxon>Xylariomycetidae</taxon>
        <taxon>Xylariales</taxon>
        <taxon>Hypoxylaceae</taxon>
        <taxon>Daldinia</taxon>
    </lineage>
</organism>
<evidence type="ECO:0000313" key="3">
    <source>
        <dbReference type="Proteomes" id="UP001369815"/>
    </source>
</evidence>
<proteinExistence type="predicted"/>
<comment type="caution">
    <text evidence="2">The sequence shown here is derived from an EMBL/GenBank/DDBJ whole genome shotgun (WGS) entry which is preliminary data.</text>
</comment>
<accession>A0AAX6MDC8</accession>
<gene>
    <name evidence="2" type="ORF">Daesc_008714</name>
</gene>
<keyword evidence="3" id="KW-1185">Reference proteome</keyword>
<sequence>MERHELPKPLQLKSVLKPLSIDVPTPSPIRVTFAAVARDAETGAAVPPSPRTREQFYLSVRERRKDKRRARRTERIEEIKAELEAKRAAKVAAEEEKEKKKKKEEELRIRVALAEMQREVEEACKRAKKFNAVVGFGLDEGWYPSVIECMRAVYC</sequence>
<evidence type="ECO:0000256" key="1">
    <source>
        <dbReference type="SAM" id="Coils"/>
    </source>
</evidence>
<dbReference type="AlphaFoldDB" id="A0AAX6MDC8"/>
<feature type="coiled-coil region" evidence="1">
    <location>
        <begin position="69"/>
        <end position="133"/>
    </location>
</feature>
<evidence type="ECO:0000313" key="2">
    <source>
        <dbReference type="EMBL" id="KAK6950387.1"/>
    </source>
</evidence>
<protein>
    <submittedName>
        <fullName evidence="2">Uncharacterized protein</fullName>
    </submittedName>
</protein>
<name>A0AAX6MDC8_9PEZI</name>
<dbReference type="EMBL" id="JBANMG010000008">
    <property type="protein sequence ID" value="KAK6950387.1"/>
    <property type="molecule type" value="Genomic_DNA"/>
</dbReference>
<dbReference type="Proteomes" id="UP001369815">
    <property type="component" value="Unassembled WGS sequence"/>
</dbReference>
<keyword evidence="1" id="KW-0175">Coiled coil</keyword>